<feature type="region of interest" description="Disordered" evidence="1">
    <location>
        <begin position="616"/>
        <end position="648"/>
    </location>
</feature>
<dbReference type="EMBL" id="CAJRST010037777">
    <property type="protein sequence ID" value="CAG6005651.1"/>
    <property type="molecule type" value="Genomic_DNA"/>
</dbReference>
<reference evidence="3" key="1">
    <citation type="submission" date="2021-05" db="EMBL/GenBank/DDBJ databases">
        <authorList>
            <person name="Tigano A."/>
        </authorList>
    </citation>
    <scope>NUCLEOTIDE SEQUENCE</scope>
</reference>
<feature type="compositionally biased region" description="Low complexity" evidence="1">
    <location>
        <begin position="574"/>
        <end position="592"/>
    </location>
</feature>
<feature type="region of interest" description="Disordered" evidence="1">
    <location>
        <begin position="900"/>
        <end position="1238"/>
    </location>
</feature>
<dbReference type="InterPro" id="IPR052850">
    <property type="entry name" value="NPAT_LisH"/>
</dbReference>
<feature type="compositionally biased region" description="Polar residues" evidence="1">
    <location>
        <begin position="903"/>
        <end position="933"/>
    </location>
</feature>
<evidence type="ECO:0000313" key="3">
    <source>
        <dbReference type="EMBL" id="CAG6005651.1"/>
    </source>
</evidence>
<evidence type="ECO:0000313" key="4">
    <source>
        <dbReference type="Proteomes" id="UP000677803"/>
    </source>
</evidence>
<comment type="caution">
    <text evidence="3">The sequence shown here is derived from an EMBL/GenBank/DDBJ whole genome shotgun (WGS) entry which is preliminary data.</text>
</comment>
<feature type="region of interest" description="Disordered" evidence="1">
    <location>
        <begin position="199"/>
        <end position="250"/>
    </location>
</feature>
<accession>A0A8S4BVM0</accession>
<dbReference type="InterPro" id="IPR031442">
    <property type="entry name" value="NPAT_C"/>
</dbReference>
<feature type="compositionally biased region" description="Polar residues" evidence="1">
    <location>
        <begin position="491"/>
        <end position="502"/>
    </location>
</feature>
<organism evidence="3 4">
    <name type="scientific">Menidia menidia</name>
    <name type="common">Atlantic silverside</name>
    <dbReference type="NCBI Taxonomy" id="238744"/>
    <lineage>
        <taxon>Eukaryota</taxon>
        <taxon>Metazoa</taxon>
        <taxon>Chordata</taxon>
        <taxon>Craniata</taxon>
        <taxon>Vertebrata</taxon>
        <taxon>Euteleostomi</taxon>
        <taxon>Actinopterygii</taxon>
        <taxon>Neopterygii</taxon>
        <taxon>Teleostei</taxon>
        <taxon>Neoteleostei</taxon>
        <taxon>Acanthomorphata</taxon>
        <taxon>Ovalentaria</taxon>
        <taxon>Atherinomorphae</taxon>
        <taxon>Atheriniformes</taxon>
        <taxon>Atherinopsidae</taxon>
        <taxon>Menidiinae</taxon>
        <taxon>Menidia</taxon>
    </lineage>
</organism>
<dbReference type="Proteomes" id="UP000677803">
    <property type="component" value="Unassembled WGS sequence"/>
</dbReference>
<feature type="region of interest" description="Disordered" evidence="1">
    <location>
        <begin position="353"/>
        <end position="394"/>
    </location>
</feature>
<dbReference type="PANTHER" id="PTHR15087">
    <property type="entry name" value="PROTEIN NPAT"/>
    <property type="match status" value="1"/>
</dbReference>
<feature type="compositionally biased region" description="Low complexity" evidence="1">
    <location>
        <begin position="221"/>
        <end position="234"/>
    </location>
</feature>
<sequence>MLLPSDVARLVLGYLQEEGLSATSQAFIHESPNLKEYAEHTIGDGAIPACVFSIFGKSLTTILNEYVATKTKESSHEVPLVMTSLWKKLDFTLNQIKSLQNSPAISASQRTRSRIGLANMARQRALTMSSDGGVVCTTLSETSSVISPAYTSHSMLGHSTPVCFTGSHTRAAPSSGTQLQIQEGSRLLSTPIQLIVTEHRLSSGSLSPGRRKWETPKKRSGASSGSSGPGKSAGTISNPSAEPQPEEAVEENFPQLVIQNARDKILGDRSLQEKLAENINKILANEPTPQTPKVSTSTVEADQSIDEILGLQGEIHMSDDAIHDILEQTESDPAFQALFDLFDYHKNRLTDGEMGDGDISSSPEEIDLTGPSFAARPLQSNDPAPTAGDSNASDPTAVALKMRAGQERKTRKSTAPTLLKKTFLDSSGRASRIENSSARLLVSHGEHRGASAAAGDSSRKEKSSLGNSSVGITMDIDEPLNTPPPVDCPPTQETTTDSSTPSAALGKSATDPALSAIPDQRSLLNLGKKQDPKPAQGSVERSATNLSLVVRDSLLLPPLAFQLNDSSVMTASQPHASVSSSGADSAPGPSMSVTGASPSSISTPLTGTATTAVLTATTSSTSPSYCPPVTPTRSPSGTNHTTPKKAGDSSNIVSLKIIISENQGTDSSGDTALNRAISTISEESIPTIYLSSPAKSPACPGTPRSNFDEAALAVSGLQSSEACDSPLSCKAGAIIASPLTGTSQAQQRYVIQLPMETTTPGLQGSTSSYFLVTPTPDVQGRQVLLPAGVSAGQPLPSNQYGGTPTPSQGFSTGPALILPSPIKPVVLPVSVLGQNTLGKVQMVCNQFVDTPNSLPVQQPKPTTVAVKDSAAPGTEKNLPSPPGQNDAKGFGHRRILCFDPSSAGVQPQTANTTEAPTTLAENASRSQPVQQAANDKKQPVTRTKPNILGGNKPKRRIETVRCSSGPLIGGGSLKECSPVKTQQNDPVKKSSRKQEHNIHNKESLHVNINSVIQTEGAKQPESGKRKSADERNNDKDTTNDKDAQGSKSPSCDSALKSGSRKDKEESSGQEPKEKAALKTREGRTEKRTFSQETPNVAANKENEIKVGVQEQQLSTPPSSSASRDFSPPAAIQLVSNTQPKAGKTPSKTSSLAKQAAEMLQDIQGIKSPSTPVKKAGAASSDNSLPGTGHNHEAPSDYLRTPSRKKGKDGEGTPKHLLPPNTPEVPTCSPASEAGSENSINMAAHTLMILSRAAIARTSTPLKDSLRQEEVGERSPTSSKDPTNKKRKHSSQTNSPPPKRQSKRSPGKKKDREKKKLVDCFPHDLDVDKFLSSLHYDE</sequence>
<feature type="domain" description="Protein NPAT C-terminal" evidence="2">
    <location>
        <begin position="804"/>
        <end position="1337"/>
    </location>
</feature>
<feature type="compositionally biased region" description="Basic and acidic residues" evidence="1">
    <location>
        <begin position="1307"/>
        <end position="1318"/>
    </location>
</feature>
<dbReference type="SMART" id="SM00667">
    <property type="entry name" value="LisH"/>
    <property type="match status" value="1"/>
</dbReference>
<dbReference type="OrthoDB" id="6287635at2759"/>
<protein>
    <submittedName>
        <fullName evidence="3">(Atlantic silverside) hypothetical protein</fullName>
    </submittedName>
</protein>
<dbReference type="PANTHER" id="PTHR15087:SF14">
    <property type="entry name" value="PROTEIN NPAT"/>
    <property type="match status" value="1"/>
</dbReference>
<feature type="compositionally biased region" description="Basic and acidic residues" evidence="1">
    <location>
        <begin position="1059"/>
        <end position="1089"/>
    </location>
</feature>
<evidence type="ECO:0000256" key="1">
    <source>
        <dbReference type="SAM" id="MobiDB-lite"/>
    </source>
</evidence>
<dbReference type="InterPro" id="IPR006594">
    <property type="entry name" value="LisH"/>
</dbReference>
<evidence type="ECO:0000259" key="2">
    <source>
        <dbReference type="Pfam" id="PF15712"/>
    </source>
</evidence>
<feature type="region of interest" description="Disordered" evidence="1">
    <location>
        <begin position="440"/>
        <end position="518"/>
    </location>
</feature>
<gene>
    <name evidence="3" type="ORF">MMEN_LOCUS18574</name>
</gene>
<dbReference type="Pfam" id="PF15712">
    <property type="entry name" value="NPAT_C"/>
    <property type="match status" value="1"/>
</dbReference>
<feature type="compositionally biased region" description="Basic and acidic residues" evidence="1">
    <location>
        <begin position="986"/>
        <end position="1004"/>
    </location>
</feature>
<feature type="compositionally biased region" description="Basic and acidic residues" evidence="1">
    <location>
        <begin position="1263"/>
        <end position="1272"/>
    </location>
</feature>
<proteinExistence type="predicted"/>
<feature type="region of interest" description="Disordered" evidence="1">
    <location>
        <begin position="1258"/>
        <end position="1318"/>
    </location>
</feature>
<feature type="compositionally biased region" description="Polar residues" evidence="1">
    <location>
        <begin position="1109"/>
        <end position="1123"/>
    </location>
</feature>
<feature type="compositionally biased region" description="Polar residues" evidence="1">
    <location>
        <begin position="1133"/>
        <end position="1152"/>
    </location>
</feature>
<feature type="region of interest" description="Disordered" evidence="1">
    <location>
        <begin position="573"/>
        <end position="604"/>
    </location>
</feature>
<name>A0A8S4BVM0_9TELE</name>
<feature type="compositionally biased region" description="Polar residues" evidence="1">
    <location>
        <begin position="378"/>
        <end position="394"/>
    </location>
</feature>
<dbReference type="GO" id="GO:0005634">
    <property type="term" value="C:nucleus"/>
    <property type="evidence" value="ECO:0007669"/>
    <property type="project" value="TreeGrafter"/>
</dbReference>
<feature type="region of interest" description="Disordered" evidence="1">
    <location>
        <begin position="854"/>
        <end position="886"/>
    </location>
</feature>
<feature type="compositionally biased region" description="Basic and acidic residues" evidence="1">
    <location>
        <begin position="1021"/>
        <end position="1044"/>
    </location>
</feature>
<dbReference type="GO" id="GO:0003712">
    <property type="term" value="F:transcription coregulator activity"/>
    <property type="evidence" value="ECO:0007669"/>
    <property type="project" value="TreeGrafter"/>
</dbReference>
<keyword evidence="4" id="KW-1185">Reference proteome</keyword>
<dbReference type="PROSITE" id="PS50896">
    <property type="entry name" value="LISH"/>
    <property type="match status" value="1"/>
</dbReference>